<evidence type="ECO:0000259" key="7">
    <source>
        <dbReference type="PROSITE" id="PS50991"/>
    </source>
</evidence>
<dbReference type="InterPro" id="IPR043594">
    <property type="entry name" value="HMGL"/>
</dbReference>
<keyword evidence="9" id="KW-1185">Reference proteome</keyword>
<dbReference type="UniPathway" id="UPA00896">
    <property type="reaction ID" value="UER00863"/>
</dbReference>
<evidence type="ECO:0000256" key="2">
    <source>
        <dbReference type="ARBA" id="ARBA00009405"/>
    </source>
</evidence>
<gene>
    <name evidence="8" type="ORF">FGO68_gene13145</name>
</gene>
<organism evidence="8 9">
    <name type="scientific">Halteria grandinella</name>
    <dbReference type="NCBI Taxonomy" id="5974"/>
    <lineage>
        <taxon>Eukaryota</taxon>
        <taxon>Sar</taxon>
        <taxon>Alveolata</taxon>
        <taxon>Ciliophora</taxon>
        <taxon>Intramacronucleata</taxon>
        <taxon>Spirotrichea</taxon>
        <taxon>Stichotrichia</taxon>
        <taxon>Sporadotrichida</taxon>
        <taxon>Halteriidae</taxon>
        <taxon>Halteria</taxon>
    </lineage>
</organism>
<sequence length="333" mass="38573">MFENQNNGRFVCYETKQFSFIIFEKIQKQKMFLTECPRDAMQGWGEFIPTDKKIDYINSLMDVGFDVLDCLSFVSPKAIPQMADSAEVAENIDKSRSNTKVSAIIGNYRGAEKALKHQSVDIIGFPFSISETFQHRNTNKSQEEAFNEIIRMLELVKSENRQLNIYFSMAFGNPYGEMWKWEDVDFWAQRFSEIGIKDILLSDTTGVATPETIALLFEKIPAKYPEINFGGHFHNRYEDSYSKLKAAYDQGCRRFDSAIKGIGGCPMAKDDLVGNMPTEQVINFMSVEKAEHKLNLLNFESAYNKAKDIFHFQLKQIKDDFKNYIYRRLKMYC</sequence>
<keyword evidence="5" id="KW-0456">Lyase</keyword>
<dbReference type="Proteomes" id="UP000785679">
    <property type="component" value="Unassembled WGS sequence"/>
</dbReference>
<dbReference type="GO" id="GO:0004419">
    <property type="term" value="F:hydroxymethylglutaryl-CoA lyase activity"/>
    <property type="evidence" value="ECO:0007669"/>
    <property type="project" value="UniProtKB-EC"/>
</dbReference>
<name>A0A8J8NBL1_HALGN</name>
<dbReference type="PANTHER" id="PTHR42738">
    <property type="entry name" value="HYDROXYMETHYLGLUTARYL-COA LYASE"/>
    <property type="match status" value="1"/>
</dbReference>
<reference evidence="8" key="1">
    <citation type="submission" date="2019-06" db="EMBL/GenBank/DDBJ databases">
        <authorList>
            <person name="Zheng W."/>
        </authorList>
    </citation>
    <scope>NUCLEOTIDE SEQUENCE</scope>
    <source>
        <strain evidence="8">QDHG01</strain>
    </source>
</reference>
<dbReference type="EMBL" id="RRYP01029741">
    <property type="protein sequence ID" value="TNV71655.1"/>
    <property type="molecule type" value="Genomic_DNA"/>
</dbReference>
<dbReference type="EC" id="4.1.3.4" evidence="3"/>
<accession>A0A8J8NBL1</accession>
<proteinExistence type="inferred from homology"/>
<dbReference type="PROSITE" id="PS50991">
    <property type="entry name" value="PYR_CT"/>
    <property type="match status" value="1"/>
</dbReference>
<dbReference type="GO" id="GO:0046872">
    <property type="term" value="F:metal ion binding"/>
    <property type="evidence" value="ECO:0007669"/>
    <property type="project" value="UniProtKB-KW"/>
</dbReference>
<evidence type="ECO:0000256" key="6">
    <source>
        <dbReference type="ARBA" id="ARBA00049877"/>
    </source>
</evidence>
<dbReference type="InterPro" id="IPR000891">
    <property type="entry name" value="PYR_CT"/>
</dbReference>
<dbReference type="SUPFAM" id="SSF51569">
    <property type="entry name" value="Aldolase"/>
    <property type="match status" value="1"/>
</dbReference>
<evidence type="ECO:0000313" key="9">
    <source>
        <dbReference type="Proteomes" id="UP000785679"/>
    </source>
</evidence>
<dbReference type="CDD" id="cd07938">
    <property type="entry name" value="DRE_TIM_HMGL"/>
    <property type="match status" value="1"/>
</dbReference>
<dbReference type="GO" id="GO:0006552">
    <property type="term" value="P:L-leucine catabolic process"/>
    <property type="evidence" value="ECO:0007669"/>
    <property type="project" value="TreeGrafter"/>
</dbReference>
<evidence type="ECO:0000256" key="4">
    <source>
        <dbReference type="ARBA" id="ARBA00022723"/>
    </source>
</evidence>
<dbReference type="GO" id="GO:0046951">
    <property type="term" value="P:ketone body biosynthetic process"/>
    <property type="evidence" value="ECO:0007669"/>
    <property type="project" value="TreeGrafter"/>
</dbReference>
<evidence type="ECO:0000256" key="1">
    <source>
        <dbReference type="ARBA" id="ARBA00005143"/>
    </source>
</evidence>
<comment type="similarity">
    <text evidence="2">Belongs to the HMG-CoA lyase family.</text>
</comment>
<dbReference type="AlphaFoldDB" id="A0A8J8NBL1"/>
<dbReference type="Gene3D" id="3.20.20.70">
    <property type="entry name" value="Aldolase class I"/>
    <property type="match status" value="1"/>
</dbReference>
<comment type="caution">
    <text evidence="8">The sequence shown here is derived from an EMBL/GenBank/DDBJ whole genome shotgun (WGS) entry which is preliminary data.</text>
</comment>
<dbReference type="InterPro" id="IPR013785">
    <property type="entry name" value="Aldolase_TIM"/>
</dbReference>
<dbReference type="Pfam" id="PF00682">
    <property type="entry name" value="HMGL-like"/>
    <property type="match status" value="1"/>
</dbReference>
<dbReference type="PANTHER" id="PTHR42738:SF7">
    <property type="entry name" value="HYDROXYMETHYLGLUTARYL-COA LYASE"/>
    <property type="match status" value="1"/>
</dbReference>
<comment type="pathway">
    <text evidence="1">Metabolic intermediate metabolism; (S)-3-hydroxy-3-methylglutaryl-CoA degradation; acetoacetate from (S)-3-hydroxy-3-methylglutaryl-CoA: step 1/1.</text>
</comment>
<feature type="domain" description="Pyruvate carboxyltransferase" evidence="7">
    <location>
        <begin position="30"/>
        <end position="300"/>
    </location>
</feature>
<evidence type="ECO:0000313" key="8">
    <source>
        <dbReference type="EMBL" id="TNV71655.1"/>
    </source>
</evidence>
<comment type="catalytic activity">
    <reaction evidence="6">
        <text>(3S)-3-hydroxy-3-methylglutaryl-CoA = acetoacetate + acetyl-CoA</text>
        <dbReference type="Rhea" id="RHEA:24404"/>
        <dbReference type="ChEBI" id="CHEBI:13705"/>
        <dbReference type="ChEBI" id="CHEBI:43074"/>
        <dbReference type="ChEBI" id="CHEBI:57288"/>
        <dbReference type="EC" id="4.1.3.4"/>
    </reaction>
</comment>
<keyword evidence="4" id="KW-0479">Metal-binding</keyword>
<evidence type="ECO:0000256" key="5">
    <source>
        <dbReference type="ARBA" id="ARBA00023239"/>
    </source>
</evidence>
<dbReference type="OrthoDB" id="1905920at2759"/>
<protein>
    <recommendedName>
        <fullName evidence="3">hydroxymethylglutaryl-CoA lyase</fullName>
        <ecNumber evidence="3">4.1.3.4</ecNumber>
    </recommendedName>
</protein>
<evidence type="ECO:0000256" key="3">
    <source>
        <dbReference type="ARBA" id="ARBA00012910"/>
    </source>
</evidence>